<dbReference type="Pfam" id="PF02599">
    <property type="entry name" value="CsrA"/>
    <property type="match status" value="1"/>
</dbReference>
<dbReference type="GO" id="GO:0006402">
    <property type="term" value="P:mRNA catabolic process"/>
    <property type="evidence" value="ECO:0007669"/>
    <property type="project" value="InterPro"/>
</dbReference>
<evidence type="ECO:0000313" key="7">
    <source>
        <dbReference type="Proteomes" id="UP000525298"/>
    </source>
</evidence>
<dbReference type="FunFam" id="2.60.40.4380:FF:000002">
    <property type="entry name" value="Translational regulator CsrA"/>
    <property type="match status" value="1"/>
</dbReference>
<evidence type="ECO:0000256" key="2">
    <source>
        <dbReference type="ARBA" id="ARBA00022491"/>
    </source>
</evidence>
<evidence type="ECO:0000313" key="6">
    <source>
        <dbReference type="EMBL" id="MBA2881332.1"/>
    </source>
</evidence>
<sequence length="80" mass="9157">MLVLTRRAGEGIIIGDDVKVTILESQDGKIRIGIEAPRDRKIYRQEVYDRICRENREASQWDAEKRDILEAVLMKKGGGN</sequence>
<keyword evidence="1 5" id="KW-0963">Cytoplasm</keyword>
<accession>A0A7W0C8X7</accession>
<dbReference type="HAMAP" id="MF_00167">
    <property type="entry name" value="CsrA"/>
    <property type="match status" value="1"/>
</dbReference>
<evidence type="ECO:0000256" key="3">
    <source>
        <dbReference type="ARBA" id="ARBA00022845"/>
    </source>
</evidence>
<dbReference type="GO" id="GO:1902208">
    <property type="term" value="P:regulation of bacterial-type flagellum assembly"/>
    <property type="evidence" value="ECO:0007669"/>
    <property type="project" value="UniProtKB-UniRule"/>
</dbReference>
<organism evidence="6 7">
    <name type="scientific">Desulfosalsimonas propionicica</name>
    <dbReference type="NCBI Taxonomy" id="332175"/>
    <lineage>
        <taxon>Bacteria</taxon>
        <taxon>Pseudomonadati</taxon>
        <taxon>Thermodesulfobacteriota</taxon>
        <taxon>Desulfobacteria</taxon>
        <taxon>Desulfobacterales</taxon>
        <taxon>Desulfosalsimonadaceae</taxon>
        <taxon>Desulfosalsimonas</taxon>
    </lineage>
</organism>
<protein>
    <recommendedName>
        <fullName evidence="5">Translational regulator CsrA</fullName>
    </recommendedName>
</protein>
<keyword evidence="4 5" id="KW-0694">RNA-binding</keyword>
<dbReference type="NCBIfam" id="TIGR00202">
    <property type="entry name" value="csrA"/>
    <property type="match status" value="1"/>
</dbReference>
<dbReference type="EMBL" id="JACDUS010000003">
    <property type="protein sequence ID" value="MBA2881332.1"/>
    <property type="molecule type" value="Genomic_DNA"/>
</dbReference>
<dbReference type="GO" id="GO:0006109">
    <property type="term" value="P:regulation of carbohydrate metabolic process"/>
    <property type="evidence" value="ECO:0007669"/>
    <property type="project" value="InterPro"/>
</dbReference>
<dbReference type="SUPFAM" id="SSF117130">
    <property type="entry name" value="CsrA-like"/>
    <property type="match status" value="1"/>
</dbReference>
<dbReference type="GO" id="GO:0044781">
    <property type="term" value="P:bacterial-type flagellum organization"/>
    <property type="evidence" value="ECO:0007669"/>
    <property type="project" value="UniProtKB-KW"/>
</dbReference>
<dbReference type="PANTHER" id="PTHR34984:SF1">
    <property type="entry name" value="CARBON STORAGE REGULATOR"/>
    <property type="match status" value="1"/>
</dbReference>
<dbReference type="Gene3D" id="2.60.40.4380">
    <property type="entry name" value="Translational regulator CsrA"/>
    <property type="match status" value="1"/>
</dbReference>
<comment type="similarity">
    <text evidence="5">Belongs to the CsrA/RsmA family.</text>
</comment>
<dbReference type="GO" id="GO:0045947">
    <property type="term" value="P:negative regulation of translational initiation"/>
    <property type="evidence" value="ECO:0007669"/>
    <property type="project" value="UniProtKB-UniRule"/>
</dbReference>
<name>A0A7W0C8X7_9BACT</name>
<evidence type="ECO:0000256" key="1">
    <source>
        <dbReference type="ARBA" id="ARBA00022490"/>
    </source>
</evidence>
<dbReference type="InterPro" id="IPR036107">
    <property type="entry name" value="CsrA_sf"/>
</dbReference>
<keyword evidence="2 5" id="KW-0678">Repressor</keyword>
<dbReference type="Proteomes" id="UP000525298">
    <property type="component" value="Unassembled WGS sequence"/>
</dbReference>
<comment type="subunit">
    <text evidence="5">Homodimer; the beta-strands of each monomer intercalate to form a hydrophobic core, while the alpha-helices form wings that extend away from the core.</text>
</comment>
<evidence type="ECO:0000256" key="4">
    <source>
        <dbReference type="ARBA" id="ARBA00022884"/>
    </source>
</evidence>
<dbReference type="AlphaFoldDB" id="A0A7W0C8X7"/>
<proteinExistence type="inferred from homology"/>
<comment type="subcellular location">
    <subcellularLocation>
        <location evidence="5">Cytoplasm</location>
    </subcellularLocation>
</comment>
<dbReference type="GO" id="GO:0048027">
    <property type="term" value="F:mRNA 5'-UTR binding"/>
    <property type="evidence" value="ECO:0007669"/>
    <property type="project" value="UniProtKB-UniRule"/>
</dbReference>
<keyword evidence="7" id="KW-1185">Reference proteome</keyword>
<dbReference type="InterPro" id="IPR003751">
    <property type="entry name" value="CsrA"/>
</dbReference>
<reference evidence="6 7" key="1">
    <citation type="submission" date="2020-07" db="EMBL/GenBank/DDBJ databases">
        <title>Genomic Encyclopedia of Type Strains, Phase IV (KMG-IV): sequencing the most valuable type-strain genomes for metagenomic binning, comparative biology and taxonomic classification.</title>
        <authorList>
            <person name="Goeker M."/>
        </authorList>
    </citation>
    <scope>NUCLEOTIDE SEQUENCE [LARGE SCALE GENOMIC DNA]</scope>
    <source>
        <strain evidence="6 7">DSM 17721</strain>
    </source>
</reference>
<dbReference type="RefSeq" id="WP_181550978.1">
    <property type="nucleotide sequence ID" value="NZ_JACDUS010000003.1"/>
</dbReference>
<comment type="function">
    <text evidence="5">A translational regulator that binds mRNA to regulate translation initiation and/or mRNA stability. Usually binds in the 5'-UTR at or near the Shine-Dalgarno sequence preventing ribosome-binding, thus repressing translation. Its main target seems to be the major flagellin gene, while its function is anatagonized by FliW.</text>
</comment>
<comment type="caution">
    <text evidence="6">The sequence shown here is derived from an EMBL/GenBank/DDBJ whole genome shotgun (WGS) entry which is preliminary data.</text>
</comment>
<keyword evidence="3 5" id="KW-0810">Translation regulation</keyword>
<gene>
    <name evidence="5" type="primary">csrA</name>
    <name evidence="6" type="ORF">HNR65_001658</name>
</gene>
<evidence type="ECO:0000256" key="5">
    <source>
        <dbReference type="HAMAP-Rule" id="MF_00167"/>
    </source>
</evidence>
<keyword evidence="5" id="KW-1005">Bacterial flagellum biogenesis</keyword>
<dbReference type="GO" id="GO:0005829">
    <property type="term" value="C:cytosol"/>
    <property type="evidence" value="ECO:0007669"/>
    <property type="project" value="TreeGrafter"/>
</dbReference>
<dbReference type="PANTHER" id="PTHR34984">
    <property type="entry name" value="CARBON STORAGE REGULATOR"/>
    <property type="match status" value="1"/>
</dbReference>
<dbReference type="NCBIfam" id="NF002469">
    <property type="entry name" value="PRK01712.1"/>
    <property type="match status" value="1"/>
</dbReference>